<dbReference type="PANTHER" id="PTHR42903:SF1">
    <property type="entry name" value="INNER MEMBRANE PROTEIN YCCF"/>
    <property type="match status" value="1"/>
</dbReference>
<proteinExistence type="predicted"/>
<dbReference type="PANTHER" id="PTHR42903">
    <property type="entry name" value="INNER MEMBRANE PROTEIN YCCF"/>
    <property type="match status" value="1"/>
</dbReference>
<sequence length="207" mass="22681">MFGGVVRTVEEIYVWSNRDPWLTVRRVAWVVTFGWALALFYVLYAAAMLVSIVFAPFSWQALRLALLALDGGITLEPFSDYIVLSFEGPFWNNPASPWTIAANSVWAVLFGWQLALAHLAAALVHALTIIGIGTALTNVQLALFALWPFGRGLRRRQLPTTVAELEQQRAAAAHDSHTARLLGLDPLKASGASTACTCYCCCVVMLL</sequence>
<dbReference type="EMBL" id="JADXDR010000095">
    <property type="protein sequence ID" value="KAI7839774.1"/>
    <property type="molecule type" value="Genomic_DNA"/>
</dbReference>
<keyword evidence="1" id="KW-1133">Transmembrane helix</keyword>
<feature type="transmembrane region" description="Helical" evidence="1">
    <location>
        <begin position="95"/>
        <end position="116"/>
    </location>
</feature>
<evidence type="ECO:0000313" key="3">
    <source>
        <dbReference type="EMBL" id="KAI7839774.1"/>
    </source>
</evidence>
<dbReference type="GO" id="GO:0005886">
    <property type="term" value="C:plasma membrane"/>
    <property type="evidence" value="ECO:0007669"/>
    <property type="project" value="TreeGrafter"/>
</dbReference>
<dbReference type="InterPro" id="IPR052937">
    <property type="entry name" value="Inner_membrane_protein"/>
</dbReference>
<comment type="caution">
    <text evidence="3">The sequence shown here is derived from an EMBL/GenBank/DDBJ whole genome shotgun (WGS) entry which is preliminary data.</text>
</comment>
<feature type="transmembrane region" description="Helical" evidence="1">
    <location>
        <begin position="122"/>
        <end position="147"/>
    </location>
</feature>
<feature type="transmembrane region" description="Helical" evidence="1">
    <location>
        <begin position="27"/>
        <end position="55"/>
    </location>
</feature>
<evidence type="ECO:0000313" key="4">
    <source>
        <dbReference type="Proteomes" id="UP001205105"/>
    </source>
</evidence>
<evidence type="ECO:0000256" key="1">
    <source>
        <dbReference type="SAM" id="Phobius"/>
    </source>
</evidence>
<gene>
    <name evidence="3" type="ORF">COHA_006574</name>
</gene>
<dbReference type="Pfam" id="PF03733">
    <property type="entry name" value="YccF"/>
    <property type="match status" value="2"/>
</dbReference>
<reference evidence="3" key="1">
    <citation type="submission" date="2020-11" db="EMBL/GenBank/DDBJ databases">
        <title>Chlorella ohadii genome sequencing and assembly.</title>
        <authorList>
            <person name="Murik O."/>
            <person name="Treves H."/>
            <person name="Kedem I."/>
            <person name="Shotland Y."/>
            <person name="Kaplan A."/>
        </authorList>
    </citation>
    <scope>NUCLEOTIDE SEQUENCE</scope>
    <source>
        <strain evidence="3">1</strain>
    </source>
</reference>
<organism evidence="3 4">
    <name type="scientific">Chlorella ohadii</name>
    <dbReference type="NCBI Taxonomy" id="2649997"/>
    <lineage>
        <taxon>Eukaryota</taxon>
        <taxon>Viridiplantae</taxon>
        <taxon>Chlorophyta</taxon>
        <taxon>core chlorophytes</taxon>
        <taxon>Trebouxiophyceae</taxon>
        <taxon>Chlorellales</taxon>
        <taxon>Chlorellaceae</taxon>
        <taxon>Chlorella clade</taxon>
        <taxon>Chlorella</taxon>
    </lineage>
</organism>
<accession>A0AAD5DSR8</accession>
<feature type="domain" description="Inner membrane component" evidence="2">
    <location>
        <begin position="28"/>
        <end position="69"/>
    </location>
</feature>
<feature type="domain" description="Inner membrane component" evidence="2">
    <location>
        <begin position="102"/>
        <end position="151"/>
    </location>
</feature>
<name>A0AAD5DSR8_9CHLO</name>
<dbReference type="AlphaFoldDB" id="A0AAD5DSR8"/>
<keyword evidence="4" id="KW-1185">Reference proteome</keyword>
<evidence type="ECO:0000259" key="2">
    <source>
        <dbReference type="Pfam" id="PF03733"/>
    </source>
</evidence>
<dbReference type="InterPro" id="IPR005185">
    <property type="entry name" value="YccF"/>
</dbReference>
<dbReference type="Proteomes" id="UP001205105">
    <property type="component" value="Unassembled WGS sequence"/>
</dbReference>
<keyword evidence="1" id="KW-0472">Membrane</keyword>
<keyword evidence="1" id="KW-0812">Transmembrane</keyword>
<protein>
    <recommendedName>
        <fullName evidence="2">Inner membrane component domain-containing protein</fullName>
    </recommendedName>
</protein>